<dbReference type="PANTHER" id="PTHR28629:SF4">
    <property type="entry name" value="TRIOKINASE_FMN CYCLASE"/>
    <property type="match status" value="1"/>
</dbReference>
<organism evidence="2 3">
    <name type="scientific">Clostridium mobile</name>
    <dbReference type="NCBI Taxonomy" id="2841512"/>
    <lineage>
        <taxon>Bacteria</taxon>
        <taxon>Bacillati</taxon>
        <taxon>Bacillota</taxon>
        <taxon>Clostridia</taxon>
        <taxon>Eubacteriales</taxon>
        <taxon>Clostridiaceae</taxon>
        <taxon>Clostridium</taxon>
    </lineage>
</organism>
<dbReference type="Pfam" id="PF02734">
    <property type="entry name" value="Dak2"/>
    <property type="match status" value="1"/>
</dbReference>
<dbReference type="Proteomes" id="UP000726170">
    <property type="component" value="Unassembled WGS sequence"/>
</dbReference>
<dbReference type="InterPro" id="IPR050861">
    <property type="entry name" value="Dihydroxyacetone_Kinase"/>
</dbReference>
<dbReference type="NCBIfam" id="TIGR02365">
    <property type="entry name" value="dha_L_ycgS"/>
    <property type="match status" value="1"/>
</dbReference>
<feature type="domain" description="DhaL" evidence="1">
    <location>
        <begin position="6"/>
        <end position="205"/>
    </location>
</feature>
<gene>
    <name evidence="2" type="primary">dhaL</name>
    <name evidence="2" type="ORF">KQI86_02170</name>
</gene>
<dbReference type="GO" id="GO:0016301">
    <property type="term" value="F:kinase activity"/>
    <property type="evidence" value="ECO:0007669"/>
    <property type="project" value="UniProtKB-KW"/>
</dbReference>
<dbReference type="InterPro" id="IPR004007">
    <property type="entry name" value="DhaL_dom"/>
</dbReference>
<dbReference type="SMART" id="SM01120">
    <property type="entry name" value="Dak2"/>
    <property type="match status" value="1"/>
</dbReference>
<keyword evidence="2" id="KW-0418">Kinase</keyword>
<sequence>MSINVGQTIQLINNIADVMEKNIEYLTELDSAIGDADHGINMAKGFKAVREKLNGIKANNVGDVLKTVGLTLVSNVGGAAGPIYGTAFMKGAVAANKEEVDMEDFINILRNAVEGIKMRGKSRRGEKTIIDSLEPALEALIRGKEENLDSMVILENMRDEALKGVEYTKGIIATKGRASYLGERSLGHQDPGATSCYLMLNEIYDFLAKDN</sequence>
<dbReference type="PROSITE" id="PS51480">
    <property type="entry name" value="DHAL"/>
    <property type="match status" value="1"/>
</dbReference>
<dbReference type="InterPro" id="IPR012737">
    <property type="entry name" value="DhaK_L_YcgS"/>
</dbReference>
<evidence type="ECO:0000313" key="2">
    <source>
        <dbReference type="EMBL" id="MBU5483114.1"/>
    </source>
</evidence>
<evidence type="ECO:0000313" key="3">
    <source>
        <dbReference type="Proteomes" id="UP000726170"/>
    </source>
</evidence>
<dbReference type="RefSeq" id="WP_216437517.1">
    <property type="nucleotide sequence ID" value="NZ_JAHLQF010000001.1"/>
</dbReference>
<protein>
    <submittedName>
        <fullName evidence="2">Dihydroxyacetone kinase subunit L</fullName>
    </submittedName>
</protein>
<dbReference type="PANTHER" id="PTHR28629">
    <property type="entry name" value="TRIOKINASE/FMN CYCLASE"/>
    <property type="match status" value="1"/>
</dbReference>
<keyword evidence="3" id="KW-1185">Reference proteome</keyword>
<keyword evidence="2" id="KW-0808">Transferase</keyword>
<name>A0ABS6EFD7_9CLOT</name>
<reference evidence="2 3" key="1">
    <citation type="submission" date="2021-06" db="EMBL/GenBank/DDBJ databases">
        <authorList>
            <person name="Sun Q."/>
            <person name="Li D."/>
        </authorList>
    </citation>
    <scope>NUCLEOTIDE SEQUENCE [LARGE SCALE GENOMIC DNA]</scope>
    <source>
        <strain evidence="2 3">MSJ-11</strain>
    </source>
</reference>
<accession>A0ABS6EFD7</accession>
<comment type="caution">
    <text evidence="2">The sequence shown here is derived from an EMBL/GenBank/DDBJ whole genome shotgun (WGS) entry which is preliminary data.</text>
</comment>
<proteinExistence type="predicted"/>
<dbReference type="EMBL" id="JAHLQF010000001">
    <property type="protein sequence ID" value="MBU5483114.1"/>
    <property type="molecule type" value="Genomic_DNA"/>
</dbReference>
<evidence type="ECO:0000259" key="1">
    <source>
        <dbReference type="PROSITE" id="PS51480"/>
    </source>
</evidence>